<dbReference type="CDD" id="cd09021">
    <property type="entry name" value="Aldose_epim_Ec_YphB"/>
    <property type="match status" value="1"/>
</dbReference>
<protein>
    <submittedName>
        <fullName evidence="1">Aldose 1-epimerase</fullName>
    </submittedName>
</protein>
<dbReference type="AlphaFoldDB" id="A0A6M8HN12"/>
<dbReference type="GO" id="GO:0016853">
    <property type="term" value="F:isomerase activity"/>
    <property type="evidence" value="ECO:0007669"/>
    <property type="project" value="InterPro"/>
</dbReference>
<dbReference type="RefSeq" id="WP_171834694.1">
    <property type="nucleotide sequence ID" value="NZ_CP053708.1"/>
</dbReference>
<dbReference type="SUPFAM" id="SSF74650">
    <property type="entry name" value="Galactose mutarotase-like"/>
    <property type="match status" value="1"/>
</dbReference>
<gene>
    <name evidence="1" type="ORF">HN018_06320</name>
</gene>
<dbReference type="GO" id="GO:0030246">
    <property type="term" value="F:carbohydrate binding"/>
    <property type="evidence" value="ECO:0007669"/>
    <property type="project" value="InterPro"/>
</dbReference>
<keyword evidence="2" id="KW-1185">Reference proteome</keyword>
<dbReference type="Pfam" id="PF01263">
    <property type="entry name" value="Aldose_epim"/>
    <property type="match status" value="1"/>
</dbReference>
<dbReference type="GO" id="GO:0005975">
    <property type="term" value="P:carbohydrate metabolic process"/>
    <property type="evidence" value="ECO:0007669"/>
    <property type="project" value="InterPro"/>
</dbReference>
<dbReference type="InterPro" id="IPR011013">
    <property type="entry name" value="Gal_mutarotase_sf_dom"/>
</dbReference>
<reference evidence="1 2" key="1">
    <citation type="journal article" date="2014" name="World J. Microbiol. Biotechnol.">
        <title>Biodiversity and physiological characteristics of Antarctic and Arctic lichens-associated bacteria.</title>
        <authorList>
            <person name="Lee Y.M."/>
            <person name="Kim E.H."/>
            <person name="Lee H.K."/>
            <person name="Hong S.G."/>
        </authorList>
    </citation>
    <scope>NUCLEOTIDE SEQUENCE [LARGE SCALE GENOMIC DNA]</scope>
    <source>
        <strain evidence="1 2">PAMC 26569</strain>
    </source>
</reference>
<dbReference type="Gene3D" id="2.70.98.10">
    <property type="match status" value="1"/>
</dbReference>
<proteinExistence type="predicted"/>
<dbReference type="InterPro" id="IPR014718">
    <property type="entry name" value="GH-type_carb-bd"/>
</dbReference>
<accession>A0A6M8HN12</accession>
<name>A0A6M8HN12_9PROT</name>
<dbReference type="EMBL" id="CP053708">
    <property type="protein sequence ID" value="QKE89706.1"/>
    <property type="molecule type" value="Genomic_DNA"/>
</dbReference>
<evidence type="ECO:0000313" key="1">
    <source>
        <dbReference type="EMBL" id="QKE89706.1"/>
    </source>
</evidence>
<sequence length="294" mass="32045">MLELKAGQSVLGLRPDIGGAVGFWIREGKDVLHPVIDPNLVAQKGQAVAAYPLIPFSNRIANGRFEFEGEQFQLDRNFGGEPHAIHGNAWERAWDVVSQGPAQATLSLDHAPPRDPPGQWPFCYHAEIDYALRDDGLTVTIRVRNTDHRAQPVGLGFHPFYPRGTDLEIGFSAASVWEVGQDSLPAERLAVEGDWSFAPMRAVEGAALDNCYAGWGGSVFLRWPVRGLSLTMSAASPFDHLVVYTPPGRPYIAAEPASNMTDAINRPDIPDRGLAILQPGETLTGVTEFSLARL</sequence>
<dbReference type="Proteomes" id="UP000500767">
    <property type="component" value="Chromosome"/>
</dbReference>
<organism evidence="1 2">
    <name type="scientific">Lichenicola cladoniae</name>
    <dbReference type="NCBI Taxonomy" id="1484109"/>
    <lineage>
        <taxon>Bacteria</taxon>
        <taxon>Pseudomonadati</taxon>
        <taxon>Pseudomonadota</taxon>
        <taxon>Alphaproteobacteria</taxon>
        <taxon>Acetobacterales</taxon>
        <taxon>Acetobacteraceae</taxon>
        <taxon>Lichenicola</taxon>
    </lineage>
</organism>
<evidence type="ECO:0000313" key="2">
    <source>
        <dbReference type="Proteomes" id="UP000500767"/>
    </source>
</evidence>
<dbReference type="KEGG" id="lck:HN018_06320"/>
<dbReference type="InterPro" id="IPR008183">
    <property type="entry name" value="Aldose_1/G6P_1-epimerase"/>
</dbReference>